<keyword evidence="2" id="KW-0479">Metal-binding</keyword>
<dbReference type="Gene3D" id="3.60.130.10">
    <property type="entry name" value="Clavaminate synthase-like"/>
    <property type="match status" value="1"/>
</dbReference>
<evidence type="ECO:0000313" key="7">
    <source>
        <dbReference type="EMBL" id="KAF3765518.1"/>
    </source>
</evidence>
<dbReference type="InterPro" id="IPR042098">
    <property type="entry name" value="TauD-like_sf"/>
</dbReference>
<dbReference type="PANTHER" id="PTHR43779">
    <property type="entry name" value="DIOXYGENASE RV0097-RELATED"/>
    <property type="match status" value="1"/>
</dbReference>
<dbReference type="GO" id="GO:0051213">
    <property type="term" value="F:dioxygenase activity"/>
    <property type="evidence" value="ECO:0007669"/>
    <property type="project" value="UniProtKB-KW"/>
</dbReference>
<evidence type="ECO:0000256" key="1">
    <source>
        <dbReference type="ARBA" id="ARBA00005896"/>
    </source>
</evidence>
<comment type="caution">
    <text evidence="7">The sequence shown here is derived from an EMBL/GenBank/DDBJ whole genome shotgun (WGS) entry which is preliminary data.</text>
</comment>
<proteinExistence type="inferred from homology"/>
<dbReference type="Proteomes" id="UP000803844">
    <property type="component" value="Unassembled WGS sequence"/>
</dbReference>
<evidence type="ECO:0000259" key="6">
    <source>
        <dbReference type="Pfam" id="PF02668"/>
    </source>
</evidence>
<evidence type="ECO:0000313" key="8">
    <source>
        <dbReference type="Proteomes" id="UP000803844"/>
    </source>
</evidence>
<sequence>MPGLIQETVFRTITVKELHPTFGAEIQGADFTDMSDEQLDEIKAALAKYGFAVFRNTNLTDDSHVAFSRRLGELDNIARYITPGRKLRYTQLELFDASNLDGDGAVVPSDSPRAHYNRGNALFHVDSSFNPRRASFSCLRAVAIPPTGQGGETEFADSRTAFEGLDEGVRALVLGGDEGAALVGAHSISHSRKTGSPEFFKDLDVSTAPMALHRTAQVHEPSGRMNLYVGAHLHHIEGMEEGESTALIRLLNEHATQAKYVTSVQWQGEGDLVIWDNRAVLHRATGGPFEDKFKRDLRRTTVHDDGAYAWGLNKVGAEMPGFDSTSRPGPKG</sequence>
<dbReference type="SUPFAM" id="SSF51197">
    <property type="entry name" value="Clavaminate synthase-like"/>
    <property type="match status" value="1"/>
</dbReference>
<dbReference type="EMBL" id="MU032347">
    <property type="protein sequence ID" value="KAF3765518.1"/>
    <property type="molecule type" value="Genomic_DNA"/>
</dbReference>
<evidence type="ECO:0000256" key="3">
    <source>
        <dbReference type="ARBA" id="ARBA00022964"/>
    </source>
</evidence>
<dbReference type="InterPro" id="IPR051178">
    <property type="entry name" value="TfdA_dioxygenase"/>
</dbReference>
<keyword evidence="3 7" id="KW-0223">Dioxygenase</keyword>
<keyword evidence="5" id="KW-0408">Iron</keyword>
<dbReference type="InterPro" id="IPR003819">
    <property type="entry name" value="TauD/TfdA-like"/>
</dbReference>
<name>A0A9P4Y2W7_CRYP1</name>
<accession>A0A9P4Y2W7</accession>
<dbReference type="AlphaFoldDB" id="A0A9P4Y2W7"/>
<evidence type="ECO:0000256" key="5">
    <source>
        <dbReference type="ARBA" id="ARBA00023004"/>
    </source>
</evidence>
<dbReference type="GeneID" id="63834187"/>
<reference evidence="7" key="1">
    <citation type="journal article" date="2020" name="Phytopathology">
        <title>Genome sequence of the chestnut blight fungus Cryphonectria parasitica EP155: A fundamental resource for an archetypical invasive plant pathogen.</title>
        <authorList>
            <person name="Crouch J.A."/>
            <person name="Dawe A."/>
            <person name="Aerts A."/>
            <person name="Barry K."/>
            <person name="Churchill A.C.L."/>
            <person name="Grimwood J."/>
            <person name="Hillman B."/>
            <person name="Milgroom M.G."/>
            <person name="Pangilinan J."/>
            <person name="Smith M."/>
            <person name="Salamov A."/>
            <person name="Schmutz J."/>
            <person name="Yadav J."/>
            <person name="Grigoriev I.V."/>
            <person name="Nuss D."/>
        </authorList>
    </citation>
    <scope>NUCLEOTIDE SEQUENCE</scope>
    <source>
        <strain evidence="7">EP155</strain>
    </source>
</reference>
<evidence type="ECO:0000256" key="4">
    <source>
        <dbReference type="ARBA" id="ARBA00023002"/>
    </source>
</evidence>
<organism evidence="7 8">
    <name type="scientific">Cryphonectria parasitica (strain ATCC 38755 / EP155)</name>
    <dbReference type="NCBI Taxonomy" id="660469"/>
    <lineage>
        <taxon>Eukaryota</taxon>
        <taxon>Fungi</taxon>
        <taxon>Dikarya</taxon>
        <taxon>Ascomycota</taxon>
        <taxon>Pezizomycotina</taxon>
        <taxon>Sordariomycetes</taxon>
        <taxon>Sordariomycetidae</taxon>
        <taxon>Diaporthales</taxon>
        <taxon>Cryphonectriaceae</taxon>
        <taxon>Cryphonectria-Endothia species complex</taxon>
        <taxon>Cryphonectria</taxon>
    </lineage>
</organism>
<keyword evidence="4" id="KW-0560">Oxidoreductase</keyword>
<dbReference type="PANTHER" id="PTHR43779:SF3">
    <property type="entry name" value="(3R)-3-[(CARBOXYMETHYL)AMINO]FATTY ACID OXYGENASE_DECARBOXYLASE"/>
    <property type="match status" value="1"/>
</dbReference>
<protein>
    <submittedName>
        <fullName evidence="7">Taurine catabolism dioxygenase</fullName>
    </submittedName>
</protein>
<dbReference type="Pfam" id="PF02668">
    <property type="entry name" value="TauD"/>
    <property type="match status" value="1"/>
</dbReference>
<gene>
    <name evidence="7" type="ORF">M406DRAFT_255798</name>
</gene>
<dbReference type="GO" id="GO:0046872">
    <property type="term" value="F:metal ion binding"/>
    <property type="evidence" value="ECO:0007669"/>
    <property type="project" value="UniProtKB-KW"/>
</dbReference>
<evidence type="ECO:0000256" key="2">
    <source>
        <dbReference type="ARBA" id="ARBA00022723"/>
    </source>
</evidence>
<feature type="domain" description="TauD/TfdA-like" evidence="6">
    <location>
        <begin position="15"/>
        <end position="301"/>
    </location>
</feature>
<dbReference type="OrthoDB" id="5818554at2759"/>
<comment type="similarity">
    <text evidence="1">Belongs to the TfdA dioxygenase family.</text>
</comment>
<keyword evidence="8" id="KW-1185">Reference proteome</keyword>
<dbReference type="RefSeq" id="XP_040776479.1">
    <property type="nucleotide sequence ID" value="XM_040917058.1"/>
</dbReference>